<gene>
    <name evidence="2" type="ORF">DICPUDRAFT_81405</name>
</gene>
<sequence length="320" mass="36122">MKFIPILLSFILLLSQVLSEVATYSSYALWNENGEAIIGLFNLPTGETKVLYTISGYQHFNTNQYSTFNSHTNMISFLVYNNSSKMYLYQFNIHNHGLFQIPVDFYQTPEVYSIISSNSTSEEDDLLFIVQTSNGDTAIGKLNENTHTIVIENKLQGIFCAAAFDSKANQYYTLSVVNNINVLNVFSSDGKSKQGTVNLKFPNQNSLNISSYPYNLVYLESFDTFYFWMDIEGTPSLFTMKNSNIIKVIPGSQYIFENSVAYAMASTNVANPNNQEFFQAVSIQHSSYAGNAVLNTFNSQSKYVNSYPIKVLPINMWIAN</sequence>
<name>F0ZTD7_DICPU</name>
<dbReference type="Proteomes" id="UP000001064">
    <property type="component" value="Unassembled WGS sequence"/>
</dbReference>
<dbReference type="AlphaFoldDB" id="F0ZTD7"/>
<organism evidence="2 3">
    <name type="scientific">Dictyostelium purpureum</name>
    <name type="common">Slime mold</name>
    <dbReference type="NCBI Taxonomy" id="5786"/>
    <lineage>
        <taxon>Eukaryota</taxon>
        <taxon>Amoebozoa</taxon>
        <taxon>Evosea</taxon>
        <taxon>Eumycetozoa</taxon>
        <taxon>Dictyostelia</taxon>
        <taxon>Dictyosteliales</taxon>
        <taxon>Dictyosteliaceae</taxon>
        <taxon>Dictyostelium</taxon>
    </lineage>
</organism>
<protein>
    <submittedName>
        <fullName evidence="2">Uncharacterized protein</fullName>
    </submittedName>
</protein>
<dbReference type="PANTHER" id="PTHR35885:SF1">
    <property type="entry name" value="CARBOHYDRATE BINDING DOMAIN-CONTAINING PROTEIN"/>
    <property type="match status" value="1"/>
</dbReference>
<evidence type="ECO:0000256" key="1">
    <source>
        <dbReference type="SAM" id="SignalP"/>
    </source>
</evidence>
<reference evidence="3" key="1">
    <citation type="journal article" date="2011" name="Genome Biol.">
        <title>Comparative genomics of the social amoebae Dictyostelium discoideum and Dictyostelium purpureum.</title>
        <authorList>
            <consortium name="US DOE Joint Genome Institute (JGI-PGF)"/>
            <person name="Sucgang R."/>
            <person name="Kuo A."/>
            <person name="Tian X."/>
            <person name="Salerno W."/>
            <person name="Parikh A."/>
            <person name="Feasley C.L."/>
            <person name="Dalin E."/>
            <person name="Tu H."/>
            <person name="Huang E."/>
            <person name="Barry K."/>
            <person name="Lindquist E."/>
            <person name="Shapiro H."/>
            <person name="Bruce D."/>
            <person name="Schmutz J."/>
            <person name="Salamov A."/>
            <person name="Fey P."/>
            <person name="Gaudet P."/>
            <person name="Anjard C."/>
            <person name="Babu M.M."/>
            <person name="Basu S."/>
            <person name="Bushmanova Y."/>
            <person name="van der Wel H."/>
            <person name="Katoh-Kurasawa M."/>
            <person name="Dinh C."/>
            <person name="Coutinho P.M."/>
            <person name="Saito T."/>
            <person name="Elias M."/>
            <person name="Schaap P."/>
            <person name="Kay R.R."/>
            <person name="Henrissat B."/>
            <person name="Eichinger L."/>
            <person name="Rivero F."/>
            <person name="Putnam N.H."/>
            <person name="West C.M."/>
            <person name="Loomis W.F."/>
            <person name="Chisholm R.L."/>
            <person name="Shaulsky G."/>
            <person name="Strassmann J.E."/>
            <person name="Queller D.C."/>
            <person name="Kuspa A."/>
            <person name="Grigoriev I.V."/>
        </authorList>
    </citation>
    <scope>NUCLEOTIDE SEQUENCE [LARGE SCALE GENOMIC DNA]</scope>
    <source>
        <strain evidence="3">QSDP1</strain>
    </source>
</reference>
<evidence type="ECO:0000313" key="3">
    <source>
        <dbReference type="Proteomes" id="UP000001064"/>
    </source>
</evidence>
<dbReference type="SUPFAM" id="SSF69322">
    <property type="entry name" value="Tricorn protease domain 2"/>
    <property type="match status" value="1"/>
</dbReference>
<dbReference type="VEuPathDB" id="AmoebaDB:DICPUDRAFT_81405"/>
<accession>F0ZTD7</accession>
<evidence type="ECO:0000313" key="2">
    <source>
        <dbReference type="EMBL" id="EGC32798.1"/>
    </source>
</evidence>
<dbReference type="InParanoid" id="F0ZTD7"/>
<feature type="chain" id="PRO_5003265396" evidence="1">
    <location>
        <begin position="20"/>
        <end position="320"/>
    </location>
</feature>
<dbReference type="PANTHER" id="PTHR35885">
    <property type="entry name" value="CARBOHYDRATE BINDING DOMAIN-CONTAINING PROTEIN-RELATED"/>
    <property type="match status" value="1"/>
</dbReference>
<feature type="signal peptide" evidence="1">
    <location>
        <begin position="1"/>
        <end position="19"/>
    </location>
</feature>
<dbReference type="KEGG" id="dpp:DICPUDRAFT_81405"/>
<dbReference type="RefSeq" id="XP_003290686.1">
    <property type="nucleotide sequence ID" value="XM_003290638.1"/>
</dbReference>
<dbReference type="GeneID" id="10508227"/>
<dbReference type="EMBL" id="GL871174">
    <property type="protein sequence ID" value="EGC32798.1"/>
    <property type="molecule type" value="Genomic_DNA"/>
</dbReference>
<proteinExistence type="predicted"/>
<keyword evidence="3" id="KW-1185">Reference proteome</keyword>
<keyword evidence="1" id="KW-0732">Signal</keyword>